<sequence>MGKIQKSGFFSCFSVVFVTIYSVHNNEIFFLYSATLQVDAICLGDIVLWKWKLRDTNCDLRLKVVSFGFGFVCFVGFANDPSSTKENNAASHGGSSGSVGVKVLILCLGLVAVVGFGLLLFKIWQKKKKEEQHARLLKLFEDDDELEVELGIRD</sequence>
<dbReference type="EMBL" id="RXIC02000024">
    <property type="protein sequence ID" value="KAB1210913.1"/>
    <property type="molecule type" value="Genomic_DNA"/>
</dbReference>
<evidence type="ECO:0000313" key="4">
    <source>
        <dbReference type="Proteomes" id="UP000516437"/>
    </source>
</evidence>
<comment type="caution">
    <text evidence="2">The sequence shown here is derived from an EMBL/GenBank/DDBJ whole genome shotgun (WGS) entry which is preliminary data.</text>
</comment>
<keyword evidence="1" id="KW-1133">Transmembrane helix</keyword>
<evidence type="ECO:0000256" key="1">
    <source>
        <dbReference type="SAM" id="Phobius"/>
    </source>
</evidence>
<evidence type="ECO:0000313" key="2">
    <source>
        <dbReference type="EMBL" id="KAB1210900.1"/>
    </source>
</evidence>
<evidence type="ECO:0000313" key="3">
    <source>
        <dbReference type="EMBL" id="KAB1210913.1"/>
    </source>
</evidence>
<evidence type="ECO:0008006" key="5">
    <source>
        <dbReference type="Google" id="ProtNLM"/>
    </source>
</evidence>
<organism evidence="2 4">
    <name type="scientific">Morella rubra</name>
    <name type="common">Chinese bayberry</name>
    <dbReference type="NCBI Taxonomy" id="262757"/>
    <lineage>
        <taxon>Eukaryota</taxon>
        <taxon>Viridiplantae</taxon>
        <taxon>Streptophyta</taxon>
        <taxon>Embryophyta</taxon>
        <taxon>Tracheophyta</taxon>
        <taxon>Spermatophyta</taxon>
        <taxon>Magnoliopsida</taxon>
        <taxon>eudicotyledons</taxon>
        <taxon>Gunneridae</taxon>
        <taxon>Pentapetalae</taxon>
        <taxon>rosids</taxon>
        <taxon>fabids</taxon>
        <taxon>Fagales</taxon>
        <taxon>Myricaceae</taxon>
        <taxon>Morella</taxon>
    </lineage>
</organism>
<feature type="transmembrane region" description="Helical" evidence="1">
    <location>
        <begin position="99"/>
        <end position="121"/>
    </location>
</feature>
<accession>A0A6A1VIN4</accession>
<keyword evidence="1" id="KW-0812">Transmembrane</keyword>
<dbReference type="PANTHER" id="PTHR33780:SF2">
    <property type="entry name" value="PROTEIN, PUTATIVE-RELATED"/>
    <property type="match status" value="1"/>
</dbReference>
<feature type="transmembrane region" description="Helical" evidence="1">
    <location>
        <begin position="60"/>
        <end position="79"/>
    </location>
</feature>
<reference evidence="2" key="1">
    <citation type="submission" date="2018-07" db="EMBL/GenBank/DDBJ databases">
        <authorList>
            <person name="Gao Z.-S."/>
            <person name="Jia H.-M."/>
            <person name="Jia H.-J."/>
            <person name="Cai Q.-L."/>
            <person name="Wang Y."/>
            <person name="Zhao H.-B."/>
        </authorList>
    </citation>
    <scope>NUCLEOTIDE SEQUENCE</scope>
    <source>
        <tissue evidence="2">Leaves</tissue>
    </source>
</reference>
<gene>
    <name evidence="3" type="ORF">CJ030_MR6G019696</name>
    <name evidence="2" type="ORF">CJ030_MR6G019709</name>
</gene>
<proteinExistence type="predicted"/>
<dbReference type="Proteomes" id="UP000516437">
    <property type="component" value="Chromosome 6"/>
</dbReference>
<dbReference type="EMBL" id="RXIC02000024">
    <property type="protein sequence ID" value="KAB1210900.1"/>
    <property type="molecule type" value="Genomic_DNA"/>
</dbReference>
<keyword evidence="1" id="KW-0472">Membrane</keyword>
<keyword evidence="4" id="KW-1185">Reference proteome</keyword>
<dbReference type="AlphaFoldDB" id="A0A6A1VIN4"/>
<reference evidence="2 4" key="2">
    <citation type="journal article" date="2019" name="Plant Biotechnol. J.">
        <title>The red bayberry genome and genetic basis of sex determination.</title>
        <authorList>
            <person name="Jia H.M."/>
            <person name="Jia H.J."/>
            <person name="Cai Q.L."/>
            <person name="Wang Y."/>
            <person name="Zhao H.B."/>
            <person name="Yang W.F."/>
            <person name="Wang G.Y."/>
            <person name="Li Y.H."/>
            <person name="Zhan D.L."/>
            <person name="Shen Y.T."/>
            <person name="Niu Q.F."/>
            <person name="Chang L."/>
            <person name="Qiu J."/>
            <person name="Zhao L."/>
            <person name="Xie H.B."/>
            <person name="Fu W.Y."/>
            <person name="Jin J."/>
            <person name="Li X.W."/>
            <person name="Jiao Y."/>
            <person name="Zhou C.C."/>
            <person name="Tu T."/>
            <person name="Chai C.Y."/>
            <person name="Gao J.L."/>
            <person name="Fan L.J."/>
            <person name="van de Weg E."/>
            <person name="Wang J.Y."/>
            <person name="Gao Z.S."/>
        </authorList>
    </citation>
    <scope>NUCLEOTIDE SEQUENCE [LARGE SCALE GENOMIC DNA]</scope>
    <source>
        <tissue evidence="2">Leaves</tissue>
    </source>
</reference>
<reference evidence="2" key="3">
    <citation type="submission" date="2019-09" db="EMBL/GenBank/DDBJ databases">
        <authorList>
            <person name="Gao Z."/>
        </authorList>
    </citation>
    <scope>NUCLEOTIDE SEQUENCE</scope>
    <source>
        <tissue evidence="2">Leaves</tissue>
    </source>
</reference>
<name>A0A6A1VIN4_9ROSI</name>
<feature type="transmembrane region" description="Helical" evidence="1">
    <location>
        <begin position="7"/>
        <end position="23"/>
    </location>
</feature>
<dbReference type="PANTHER" id="PTHR33780">
    <property type="entry name" value="EXPRESSED PROTEIN"/>
    <property type="match status" value="1"/>
</dbReference>
<feature type="transmembrane region" description="Helical" evidence="1">
    <location>
        <begin position="29"/>
        <end position="48"/>
    </location>
</feature>
<protein>
    <recommendedName>
        <fullName evidence="5">Transmembrane protein</fullName>
    </recommendedName>
</protein>
<dbReference type="OrthoDB" id="1929682at2759"/>